<protein>
    <submittedName>
        <fullName evidence="1">Uncharacterized protein</fullName>
    </submittedName>
</protein>
<name>A0A7J7DVN0_TRIWF</name>
<gene>
    <name evidence="1" type="ORF">HS088_TW03G00508</name>
</gene>
<dbReference type="Proteomes" id="UP000593562">
    <property type="component" value="Unassembled WGS sequence"/>
</dbReference>
<evidence type="ECO:0000313" key="1">
    <source>
        <dbReference type="EMBL" id="KAF5750176.1"/>
    </source>
</evidence>
<organism evidence="1 2">
    <name type="scientific">Tripterygium wilfordii</name>
    <name type="common">Thunder God vine</name>
    <dbReference type="NCBI Taxonomy" id="458696"/>
    <lineage>
        <taxon>Eukaryota</taxon>
        <taxon>Viridiplantae</taxon>
        <taxon>Streptophyta</taxon>
        <taxon>Embryophyta</taxon>
        <taxon>Tracheophyta</taxon>
        <taxon>Spermatophyta</taxon>
        <taxon>Magnoliopsida</taxon>
        <taxon>eudicotyledons</taxon>
        <taxon>Gunneridae</taxon>
        <taxon>Pentapetalae</taxon>
        <taxon>rosids</taxon>
        <taxon>fabids</taxon>
        <taxon>Celastrales</taxon>
        <taxon>Celastraceae</taxon>
        <taxon>Tripterygium</taxon>
    </lineage>
</organism>
<dbReference type="EMBL" id="JAAARO010000003">
    <property type="protein sequence ID" value="KAF5750176.1"/>
    <property type="molecule type" value="Genomic_DNA"/>
</dbReference>
<evidence type="ECO:0000313" key="2">
    <source>
        <dbReference type="Proteomes" id="UP000593562"/>
    </source>
</evidence>
<sequence length="102" mass="11761">MLEVRLLAFGLNGILQRTSLSLVAGNSFLLQNVWTYYGESDNFKDIVSVIMNILMLGRLWCRGIRAFRAAAEWYSPPHPMRKINFDVAVKRDCVACWCFSKR</sequence>
<comment type="caution">
    <text evidence="1">The sequence shown here is derived from an EMBL/GenBank/DDBJ whole genome shotgun (WGS) entry which is preliminary data.</text>
</comment>
<accession>A0A7J7DVN0</accession>
<keyword evidence="2" id="KW-1185">Reference proteome</keyword>
<dbReference type="InParanoid" id="A0A7J7DVN0"/>
<dbReference type="AlphaFoldDB" id="A0A7J7DVN0"/>
<proteinExistence type="predicted"/>
<reference evidence="1 2" key="1">
    <citation type="journal article" date="2020" name="Nat. Commun.">
        <title>Genome of Tripterygium wilfordii and identification of cytochrome P450 involved in triptolide biosynthesis.</title>
        <authorList>
            <person name="Tu L."/>
            <person name="Su P."/>
            <person name="Zhang Z."/>
            <person name="Gao L."/>
            <person name="Wang J."/>
            <person name="Hu T."/>
            <person name="Zhou J."/>
            <person name="Zhang Y."/>
            <person name="Zhao Y."/>
            <person name="Liu Y."/>
            <person name="Song Y."/>
            <person name="Tong Y."/>
            <person name="Lu Y."/>
            <person name="Yang J."/>
            <person name="Xu C."/>
            <person name="Jia M."/>
            <person name="Peters R.J."/>
            <person name="Huang L."/>
            <person name="Gao W."/>
        </authorList>
    </citation>
    <scope>NUCLEOTIDE SEQUENCE [LARGE SCALE GENOMIC DNA]</scope>
    <source>
        <strain evidence="2">cv. XIE 37</strain>
        <tissue evidence="1">Leaf</tissue>
    </source>
</reference>